<accession>A0ABR2INX9</accession>
<organism evidence="1 2">
    <name type="scientific">Tritrichomonas musculus</name>
    <dbReference type="NCBI Taxonomy" id="1915356"/>
    <lineage>
        <taxon>Eukaryota</taxon>
        <taxon>Metamonada</taxon>
        <taxon>Parabasalia</taxon>
        <taxon>Tritrichomonadida</taxon>
        <taxon>Tritrichomonadidae</taxon>
        <taxon>Tritrichomonas</taxon>
    </lineage>
</organism>
<protein>
    <submittedName>
        <fullName evidence="1">Uncharacterized protein</fullName>
    </submittedName>
</protein>
<dbReference type="EMBL" id="JAPFFF010000015">
    <property type="protein sequence ID" value="KAK8866620.1"/>
    <property type="molecule type" value="Genomic_DNA"/>
</dbReference>
<sequence length="374" mass="43786">MNMNDEAPVIFKDKVIPLFVDTNVRIVCMGIFFWKNSSTPTSSYFPIIVQPPNFRNLYVSLYIMDSEDKKISLSELQKNDKLKQILEKERLYQKDHPINDLKITNIQFIPIDKFDPLQYCEYSDDGTATFVFLNKDTNIDSPEFSQIVQEILNPLGIGVFYSNGIDFAQPLRRDKIDNSFKDSKYCQAPFSMEIIDRLLYNPKLHVVSENEKPDTDISKVDVLSLMSLQYPLKPLTSSIDDSLRKRLIFCRITLRYPPTFFVRDKLRGNYKLADKIDPYTWVVVKLKRKIQTQAFAMILVNKSEKIEIKDFINLKMKDIQSDSLMNRNIWDAKAQNVFVQFKNQKVAIMSPYGGYLRVYCDEDNLHWSAKVYQF</sequence>
<reference evidence="1 2" key="1">
    <citation type="submission" date="2024-04" db="EMBL/GenBank/DDBJ databases">
        <title>Tritrichomonas musculus Genome.</title>
        <authorList>
            <person name="Alves-Ferreira E."/>
            <person name="Grigg M."/>
            <person name="Lorenzi H."/>
            <person name="Galac M."/>
        </authorList>
    </citation>
    <scope>NUCLEOTIDE SEQUENCE [LARGE SCALE GENOMIC DNA]</scope>
    <source>
        <strain evidence="1 2">EAF2021</strain>
    </source>
</reference>
<evidence type="ECO:0000313" key="1">
    <source>
        <dbReference type="EMBL" id="KAK8866620.1"/>
    </source>
</evidence>
<gene>
    <name evidence="1" type="ORF">M9Y10_009586</name>
</gene>
<name>A0ABR2INX9_9EUKA</name>
<proteinExistence type="predicted"/>
<dbReference type="Proteomes" id="UP001470230">
    <property type="component" value="Unassembled WGS sequence"/>
</dbReference>
<comment type="caution">
    <text evidence="1">The sequence shown here is derived from an EMBL/GenBank/DDBJ whole genome shotgun (WGS) entry which is preliminary data.</text>
</comment>
<evidence type="ECO:0000313" key="2">
    <source>
        <dbReference type="Proteomes" id="UP001470230"/>
    </source>
</evidence>
<keyword evidence="2" id="KW-1185">Reference proteome</keyword>